<name>A0AAW1MES8_POPJA</name>
<sequence>MNLMAIDPNVEVAARLTDDDIYEIVTTTESIKVATEKNDWGEYRPVEKLPSNAQMRQAFCAREYKENLSNLKSIRIMKQMRQAFCAREYKENLSNLKSIRIMKILLISY</sequence>
<organism evidence="1 2">
    <name type="scientific">Popillia japonica</name>
    <name type="common">Japanese beetle</name>
    <dbReference type="NCBI Taxonomy" id="7064"/>
    <lineage>
        <taxon>Eukaryota</taxon>
        <taxon>Metazoa</taxon>
        <taxon>Ecdysozoa</taxon>
        <taxon>Arthropoda</taxon>
        <taxon>Hexapoda</taxon>
        <taxon>Insecta</taxon>
        <taxon>Pterygota</taxon>
        <taxon>Neoptera</taxon>
        <taxon>Endopterygota</taxon>
        <taxon>Coleoptera</taxon>
        <taxon>Polyphaga</taxon>
        <taxon>Scarabaeiformia</taxon>
        <taxon>Scarabaeidae</taxon>
        <taxon>Rutelinae</taxon>
        <taxon>Popillia</taxon>
    </lineage>
</organism>
<dbReference type="Proteomes" id="UP001458880">
    <property type="component" value="Unassembled WGS sequence"/>
</dbReference>
<keyword evidence="2" id="KW-1185">Reference proteome</keyword>
<evidence type="ECO:0000313" key="1">
    <source>
        <dbReference type="EMBL" id="KAK9744903.1"/>
    </source>
</evidence>
<proteinExistence type="predicted"/>
<gene>
    <name evidence="1" type="ORF">QE152_g7362</name>
</gene>
<reference evidence="1 2" key="1">
    <citation type="journal article" date="2024" name="BMC Genomics">
        <title>De novo assembly and annotation of Popillia japonica's genome with initial clues to its potential as an invasive pest.</title>
        <authorList>
            <person name="Cucini C."/>
            <person name="Boschi S."/>
            <person name="Funari R."/>
            <person name="Cardaioli E."/>
            <person name="Iannotti N."/>
            <person name="Marturano G."/>
            <person name="Paoli F."/>
            <person name="Bruttini M."/>
            <person name="Carapelli A."/>
            <person name="Frati F."/>
            <person name="Nardi F."/>
        </authorList>
    </citation>
    <scope>NUCLEOTIDE SEQUENCE [LARGE SCALE GENOMIC DNA]</scope>
    <source>
        <strain evidence="1">DMR45628</strain>
    </source>
</reference>
<dbReference type="AlphaFoldDB" id="A0AAW1MES8"/>
<evidence type="ECO:0000313" key="2">
    <source>
        <dbReference type="Proteomes" id="UP001458880"/>
    </source>
</evidence>
<protein>
    <submittedName>
        <fullName evidence="1">Uncharacterized protein</fullName>
    </submittedName>
</protein>
<dbReference type="EMBL" id="JASPKY010000054">
    <property type="protein sequence ID" value="KAK9744903.1"/>
    <property type="molecule type" value="Genomic_DNA"/>
</dbReference>
<comment type="caution">
    <text evidence="1">The sequence shown here is derived from an EMBL/GenBank/DDBJ whole genome shotgun (WGS) entry which is preliminary data.</text>
</comment>
<accession>A0AAW1MES8</accession>